<dbReference type="eggNOG" id="ENOG5033ZUR">
    <property type="taxonomic scope" value="Bacteria"/>
</dbReference>
<dbReference type="RefSeq" id="WP_013044427.1">
    <property type="nucleotide sequence ID" value="NC_014008.1"/>
</dbReference>
<feature type="chain" id="PRO_5003071649" description="PEP-CTERM protein-sorting domain-containing protein" evidence="1">
    <location>
        <begin position="22"/>
        <end position="310"/>
    </location>
</feature>
<dbReference type="OrthoDB" id="9840439at2"/>
<accession>D5EPX2</accession>
<keyword evidence="1" id="KW-0732">Signal</keyword>
<dbReference type="HOGENOM" id="CLU_896331_0_0_0"/>
<gene>
    <name evidence="2" type="ordered locus">Caka_2690</name>
</gene>
<dbReference type="Proteomes" id="UP000000925">
    <property type="component" value="Chromosome"/>
</dbReference>
<dbReference type="AlphaFoldDB" id="D5EPX2"/>
<evidence type="ECO:0000313" key="3">
    <source>
        <dbReference type="Proteomes" id="UP000000925"/>
    </source>
</evidence>
<keyword evidence="3" id="KW-1185">Reference proteome</keyword>
<evidence type="ECO:0000256" key="1">
    <source>
        <dbReference type="SAM" id="SignalP"/>
    </source>
</evidence>
<protein>
    <recommendedName>
        <fullName evidence="4">PEP-CTERM protein-sorting domain-containing protein</fullName>
    </recommendedName>
</protein>
<proteinExistence type="predicted"/>
<name>D5EPX2_CORAD</name>
<dbReference type="STRING" id="583355.Caka_2690"/>
<dbReference type="EMBL" id="CP001998">
    <property type="protein sequence ID" value="ADE55705.1"/>
    <property type="molecule type" value="Genomic_DNA"/>
</dbReference>
<evidence type="ECO:0000313" key="2">
    <source>
        <dbReference type="EMBL" id="ADE55705.1"/>
    </source>
</evidence>
<feature type="signal peptide" evidence="1">
    <location>
        <begin position="1"/>
        <end position="21"/>
    </location>
</feature>
<sequence length="310" mass="33074">MPIRPTKLSLLFLSFTYQATATGFITSSLEKYTYQIGDNAHALKSYDAFDEIDGVPEDGLTNYYLSVNGGSEADIPFSSFYGQWKRGINYASESALTAARPIGSTYTHRLYDSRDSFNETVTIGAPNTSLSDGLPSTPTFTINGLAGYWTTEASGIGRFNFDPSQTSSFTVTLNAYGATTRGGNYASGITVNEISDSFTNVGDTSTGVQLDSVAASTTTITFYIGAPSDNGDSDDTTYGISLGDTFELEGEHVNIFGLGAVASPELAGFEKAFIYQTVTGFELNAIPEPGHAGLIVGVSALLLANRRRRH</sequence>
<organism evidence="2 3">
    <name type="scientific">Coraliomargarita akajimensis (strain DSM 45221 / IAM 15411 / JCM 23193 / KCTC 12865 / 04OKA010-24)</name>
    <dbReference type="NCBI Taxonomy" id="583355"/>
    <lineage>
        <taxon>Bacteria</taxon>
        <taxon>Pseudomonadati</taxon>
        <taxon>Verrucomicrobiota</taxon>
        <taxon>Opitutia</taxon>
        <taxon>Puniceicoccales</taxon>
        <taxon>Coraliomargaritaceae</taxon>
        <taxon>Coraliomargarita</taxon>
    </lineage>
</organism>
<dbReference type="KEGG" id="caa:Caka_2690"/>
<evidence type="ECO:0008006" key="4">
    <source>
        <dbReference type="Google" id="ProtNLM"/>
    </source>
</evidence>
<reference evidence="2 3" key="1">
    <citation type="journal article" date="2010" name="Stand. Genomic Sci.">
        <title>Complete genome sequence of Coraliomargarita akajimensis type strain (04OKA010-24).</title>
        <authorList>
            <person name="Mavromatis K."/>
            <person name="Abt B."/>
            <person name="Brambilla E."/>
            <person name="Lapidus A."/>
            <person name="Copeland A."/>
            <person name="Deshpande S."/>
            <person name="Nolan M."/>
            <person name="Lucas S."/>
            <person name="Tice H."/>
            <person name="Cheng J.F."/>
            <person name="Han C."/>
            <person name="Detter J.C."/>
            <person name="Woyke T."/>
            <person name="Goodwin L."/>
            <person name="Pitluck S."/>
            <person name="Held B."/>
            <person name="Brettin T."/>
            <person name="Tapia R."/>
            <person name="Ivanova N."/>
            <person name="Mikhailova N."/>
            <person name="Pati A."/>
            <person name="Liolios K."/>
            <person name="Chen A."/>
            <person name="Palaniappan K."/>
            <person name="Land M."/>
            <person name="Hauser L."/>
            <person name="Chang Y.J."/>
            <person name="Jeffries C.D."/>
            <person name="Rohde M."/>
            <person name="Goker M."/>
            <person name="Bristow J."/>
            <person name="Eisen J.A."/>
            <person name="Markowitz V."/>
            <person name="Hugenholtz P."/>
            <person name="Klenk H.P."/>
            <person name="Kyrpides N.C."/>
        </authorList>
    </citation>
    <scope>NUCLEOTIDE SEQUENCE [LARGE SCALE GENOMIC DNA]</scope>
    <source>
        <strain evidence="3">DSM 45221 / IAM 15411 / JCM 23193 / KCTC 12865</strain>
    </source>
</reference>